<accession>A0ABS7TXL9</accession>
<keyword evidence="2" id="KW-1133">Transmembrane helix</keyword>
<dbReference type="Proteomes" id="UP001139031">
    <property type="component" value="Unassembled WGS sequence"/>
</dbReference>
<reference evidence="3" key="1">
    <citation type="submission" date="2021-08" db="EMBL/GenBank/DDBJ databases">
        <authorList>
            <person name="Stevens D.C."/>
        </authorList>
    </citation>
    <scope>NUCLEOTIDE SEQUENCE</scope>
    <source>
        <strain evidence="3">DSM 53165</strain>
    </source>
</reference>
<evidence type="ECO:0000256" key="2">
    <source>
        <dbReference type="SAM" id="Phobius"/>
    </source>
</evidence>
<dbReference type="EMBL" id="JAIRAU010000037">
    <property type="protein sequence ID" value="MBZ5713007.1"/>
    <property type="molecule type" value="Genomic_DNA"/>
</dbReference>
<sequence>MTLSTVFWVAVLSQVPAETSAEPWQPHEAECYRREDAEDFAAAGDACRRAFETVPDGPHTFGQRSLFAFKAVRLYKRARAAGGHVAPLCSAAAVLRAFGAQLATLPAGERSSDRADVADGLRTIEPQIVGACVEEPADDAGDLIDVRRRQPPADPPVTRSPPRTDTTRTTVRRRPLRIAGGVALGAGLGLGAAAIAMLVRAENMQAQVDALNATYPAGVRIPDAEWTRYQYATIRGERADRLAIGLGAPAIAAALSGVVLLAIDAHRGRAGHFALHPGPAGIRFRMEF</sequence>
<evidence type="ECO:0000256" key="1">
    <source>
        <dbReference type="SAM" id="MobiDB-lite"/>
    </source>
</evidence>
<keyword evidence="4" id="KW-1185">Reference proteome</keyword>
<feature type="region of interest" description="Disordered" evidence="1">
    <location>
        <begin position="147"/>
        <end position="169"/>
    </location>
</feature>
<dbReference type="RefSeq" id="WP_224194755.1">
    <property type="nucleotide sequence ID" value="NZ_JAIRAU010000037.1"/>
</dbReference>
<proteinExistence type="predicted"/>
<name>A0ABS7TXL9_9BACT</name>
<keyword evidence="2" id="KW-0472">Membrane</keyword>
<keyword evidence="2" id="KW-0812">Transmembrane</keyword>
<feature type="compositionally biased region" description="Low complexity" evidence="1">
    <location>
        <begin position="160"/>
        <end position="169"/>
    </location>
</feature>
<evidence type="ECO:0000313" key="3">
    <source>
        <dbReference type="EMBL" id="MBZ5713007.1"/>
    </source>
</evidence>
<gene>
    <name evidence="3" type="ORF">K7C98_27540</name>
</gene>
<evidence type="ECO:0000313" key="4">
    <source>
        <dbReference type="Proteomes" id="UP001139031"/>
    </source>
</evidence>
<feature type="transmembrane region" description="Helical" evidence="2">
    <location>
        <begin position="242"/>
        <end position="263"/>
    </location>
</feature>
<protein>
    <submittedName>
        <fullName evidence="3">Uncharacterized protein</fullName>
    </submittedName>
</protein>
<feature type="transmembrane region" description="Helical" evidence="2">
    <location>
        <begin position="178"/>
        <end position="199"/>
    </location>
</feature>
<comment type="caution">
    <text evidence="3">The sequence shown here is derived from an EMBL/GenBank/DDBJ whole genome shotgun (WGS) entry which is preliminary data.</text>
</comment>
<organism evidence="3 4">
    <name type="scientific">Nannocystis pusilla</name>
    <dbReference type="NCBI Taxonomy" id="889268"/>
    <lineage>
        <taxon>Bacteria</taxon>
        <taxon>Pseudomonadati</taxon>
        <taxon>Myxococcota</taxon>
        <taxon>Polyangia</taxon>
        <taxon>Nannocystales</taxon>
        <taxon>Nannocystaceae</taxon>
        <taxon>Nannocystis</taxon>
    </lineage>
</organism>